<accession>A0A9R1VR00</accession>
<evidence type="ECO:0000256" key="5">
    <source>
        <dbReference type="PROSITE-ProRule" id="PRU10141"/>
    </source>
</evidence>
<dbReference type="Proteomes" id="UP000235145">
    <property type="component" value="Unassembled WGS sequence"/>
</dbReference>
<keyword evidence="2 5" id="KW-0547">Nucleotide-binding</keyword>
<dbReference type="GO" id="GO:0007165">
    <property type="term" value="P:signal transduction"/>
    <property type="evidence" value="ECO:0000318"/>
    <property type="project" value="GO_Central"/>
</dbReference>
<dbReference type="AlphaFoldDB" id="A0A9R1VR00"/>
<evidence type="ECO:0000313" key="9">
    <source>
        <dbReference type="Proteomes" id="UP000235145"/>
    </source>
</evidence>
<dbReference type="GO" id="GO:0005524">
    <property type="term" value="F:ATP binding"/>
    <property type="evidence" value="ECO:0007669"/>
    <property type="project" value="UniProtKB-UniRule"/>
</dbReference>
<proteinExistence type="inferred from homology"/>
<dbReference type="InterPro" id="IPR017441">
    <property type="entry name" value="Protein_kinase_ATP_BS"/>
</dbReference>
<dbReference type="PROSITE" id="PS50011">
    <property type="entry name" value="PROTEIN_KINASE_DOM"/>
    <property type="match status" value="1"/>
</dbReference>
<evidence type="ECO:0000256" key="6">
    <source>
        <dbReference type="RuleBase" id="RU000304"/>
    </source>
</evidence>
<reference evidence="8 9" key="1">
    <citation type="journal article" date="2017" name="Nat. Commun.">
        <title>Genome assembly with in vitro proximity ligation data and whole-genome triplication in lettuce.</title>
        <authorList>
            <person name="Reyes-Chin-Wo S."/>
            <person name="Wang Z."/>
            <person name="Yang X."/>
            <person name="Kozik A."/>
            <person name="Arikit S."/>
            <person name="Song C."/>
            <person name="Xia L."/>
            <person name="Froenicke L."/>
            <person name="Lavelle D.O."/>
            <person name="Truco M.J."/>
            <person name="Xia R."/>
            <person name="Zhu S."/>
            <person name="Xu C."/>
            <person name="Xu H."/>
            <person name="Xu X."/>
            <person name="Cox K."/>
            <person name="Korf I."/>
            <person name="Meyers B.C."/>
            <person name="Michelmore R.W."/>
        </authorList>
    </citation>
    <scope>NUCLEOTIDE SEQUENCE [LARGE SCALE GENOMIC DNA]</scope>
    <source>
        <strain evidence="9">cv. Salinas</strain>
        <tissue evidence="8">Seedlings</tissue>
    </source>
</reference>
<evidence type="ECO:0000256" key="2">
    <source>
        <dbReference type="ARBA" id="ARBA00022741"/>
    </source>
</evidence>
<evidence type="ECO:0000256" key="4">
    <source>
        <dbReference type="ARBA" id="ARBA00022840"/>
    </source>
</evidence>
<evidence type="ECO:0000256" key="3">
    <source>
        <dbReference type="ARBA" id="ARBA00022777"/>
    </source>
</evidence>
<sequence length="351" mass="38811">MEWVRGKTIGHGSFAAVSLAKPINQSSDFPPLMAVKSCGVSHCDSLINERMILEELKDCPEIIGCYGDSMTIENGQRLYNVALEYASGGALSEKVKNSGGLRLSENEIRRYTNSILKGLHFIHQNGYVHCDIKLQNVLLFCDGGKDAVKIADFGLAKKTTGSGELNSKYEIRGSPMYMAPETVVGGEQESASDIWALGCLVTEMITGNPVWNCSDIGNLLMKIGVGAEIPEIPGKLSEEGKDFIGKCFLKDPRKRWTAEMLLNHPFVNTVSFKEETENQISPRDPFDFPDWESEQSCLVTPESSPEFNCWFGEQDEFQSGSPSIPPATRLGQLLTDQKPNWSVSNSWVKVR</sequence>
<dbReference type="PANTHER" id="PTHR48011">
    <property type="entry name" value="CCR4-NOT TRANSCRIPTIONAL COMPLEX SUBUNIT CAF120-RELATED"/>
    <property type="match status" value="1"/>
</dbReference>
<protein>
    <recommendedName>
        <fullName evidence="7">Protein kinase domain-containing protein</fullName>
    </recommendedName>
</protein>
<keyword evidence="6" id="KW-0723">Serine/threonine-protein kinase</keyword>
<feature type="domain" description="Protein kinase" evidence="7">
    <location>
        <begin position="3"/>
        <end position="267"/>
    </location>
</feature>
<comment type="caution">
    <text evidence="8">The sequence shown here is derived from an EMBL/GenBank/DDBJ whole genome shotgun (WGS) entry which is preliminary data.</text>
</comment>
<dbReference type="CDD" id="cd06606">
    <property type="entry name" value="STKc_MAPKKK"/>
    <property type="match status" value="1"/>
</dbReference>
<dbReference type="Pfam" id="PF00069">
    <property type="entry name" value="Pkinase"/>
    <property type="match status" value="1"/>
</dbReference>
<dbReference type="OrthoDB" id="8693905at2759"/>
<dbReference type="PANTHER" id="PTHR48011:SF3">
    <property type="entry name" value="MITOGEN-ACTIVATED PROTEIN KINASE KINASE KINASE STE-STE11 FAMILY"/>
    <property type="match status" value="1"/>
</dbReference>
<dbReference type="SUPFAM" id="SSF56112">
    <property type="entry name" value="Protein kinase-like (PK-like)"/>
    <property type="match status" value="1"/>
</dbReference>
<evidence type="ECO:0000256" key="1">
    <source>
        <dbReference type="ARBA" id="ARBA00022679"/>
    </source>
</evidence>
<gene>
    <name evidence="8" type="ORF">LSAT_V11C400220740</name>
</gene>
<name>A0A9R1VR00_LACSA</name>
<dbReference type="InterPro" id="IPR008271">
    <property type="entry name" value="Ser/Thr_kinase_AS"/>
</dbReference>
<dbReference type="InterPro" id="IPR011009">
    <property type="entry name" value="Kinase-like_dom_sf"/>
</dbReference>
<dbReference type="InterPro" id="IPR052751">
    <property type="entry name" value="Plant_MAPKKK"/>
</dbReference>
<dbReference type="Gramene" id="rna-gnl|WGS:NBSK|LSAT_4X165741_mrna">
    <property type="protein sequence ID" value="cds-PLY75741.1"/>
    <property type="gene ID" value="gene-LSAT_4X165741"/>
</dbReference>
<keyword evidence="1" id="KW-0808">Transferase</keyword>
<feature type="binding site" evidence="5">
    <location>
        <position position="36"/>
    </location>
    <ligand>
        <name>ATP</name>
        <dbReference type="ChEBI" id="CHEBI:30616"/>
    </ligand>
</feature>
<dbReference type="PROSITE" id="PS00108">
    <property type="entry name" value="PROTEIN_KINASE_ST"/>
    <property type="match status" value="1"/>
</dbReference>
<dbReference type="InterPro" id="IPR000719">
    <property type="entry name" value="Prot_kinase_dom"/>
</dbReference>
<dbReference type="EMBL" id="NBSK02000004">
    <property type="protein sequence ID" value="KAJ0209322.1"/>
    <property type="molecule type" value="Genomic_DNA"/>
</dbReference>
<organism evidence="8 9">
    <name type="scientific">Lactuca sativa</name>
    <name type="common">Garden lettuce</name>
    <dbReference type="NCBI Taxonomy" id="4236"/>
    <lineage>
        <taxon>Eukaryota</taxon>
        <taxon>Viridiplantae</taxon>
        <taxon>Streptophyta</taxon>
        <taxon>Embryophyta</taxon>
        <taxon>Tracheophyta</taxon>
        <taxon>Spermatophyta</taxon>
        <taxon>Magnoliopsida</taxon>
        <taxon>eudicotyledons</taxon>
        <taxon>Gunneridae</taxon>
        <taxon>Pentapetalae</taxon>
        <taxon>asterids</taxon>
        <taxon>campanulids</taxon>
        <taxon>Asterales</taxon>
        <taxon>Asteraceae</taxon>
        <taxon>Cichorioideae</taxon>
        <taxon>Cichorieae</taxon>
        <taxon>Lactucinae</taxon>
        <taxon>Lactuca</taxon>
    </lineage>
</organism>
<comment type="similarity">
    <text evidence="6">Belongs to the protein kinase superfamily.</text>
</comment>
<keyword evidence="3" id="KW-0418">Kinase</keyword>
<dbReference type="Gene3D" id="1.10.510.10">
    <property type="entry name" value="Transferase(Phosphotransferase) domain 1"/>
    <property type="match status" value="1"/>
</dbReference>
<dbReference type="GO" id="GO:0004674">
    <property type="term" value="F:protein serine/threonine kinase activity"/>
    <property type="evidence" value="ECO:0007669"/>
    <property type="project" value="UniProtKB-KW"/>
</dbReference>
<keyword evidence="4 5" id="KW-0067">ATP-binding</keyword>
<dbReference type="GO" id="GO:0004672">
    <property type="term" value="F:protein kinase activity"/>
    <property type="evidence" value="ECO:0000318"/>
    <property type="project" value="GO_Central"/>
</dbReference>
<dbReference type="SMART" id="SM00220">
    <property type="entry name" value="S_TKc"/>
    <property type="match status" value="1"/>
</dbReference>
<evidence type="ECO:0000259" key="7">
    <source>
        <dbReference type="PROSITE" id="PS50011"/>
    </source>
</evidence>
<keyword evidence="9" id="KW-1185">Reference proteome</keyword>
<evidence type="ECO:0000313" key="8">
    <source>
        <dbReference type="EMBL" id="KAJ0209322.1"/>
    </source>
</evidence>
<dbReference type="PROSITE" id="PS00107">
    <property type="entry name" value="PROTEIN_KINASE_ATP"/>
    <property type="match status" value="1"/>
</dbReference>